<dbReference type="PANTHER" id="PTHR33845">
    <property type="entry name" value="C2H2-TYPE DOMAIN-CONTAINING PROTEIN"/>
    <property type="match status" value="1"/>
</dbReference>
<dbReference type="InterPro" id="IPR038765">
    <property type="entry name" value="Papain-like_cys_pep_sf"/>
</dbReference>
<reference evidence="4" key="1">
    <citation type="submission" date="2022-11" db="UniProtKB">
        <authorList>
            <consortium name="WormBaseParasite"/>
        </authorList>
    </citation>
    <scope>IDENTIFICATION</scope>
</reference>
<dbReference type="Gene3D" id="3.40.395.10">
    <property type="entry name" value="Adenoviral Proteinase, Chain A"/>
    <property type="match status" value="1"/>
</dbReference>
<evidence type="ECO:0000256" key="1">
    <source>
        <dbReference type="SAM" id="MobiDB-lite"/>
    </source>
</evidence>
<organism evidence="3 4">
    <name type="scientific">Panagrolaimus davidi</name>
    <dbReference type="NCBI Taxonomy" id="227884"/>
    <lineage>
        <taxon>Eukaryota</taxon>
        <taxon>Metazoa</taxon>
        <taxon>Ecdysozoa</taxon>
        <taxon>Nematoda</taxon>
        <taxon>Chromadorea</taxon>
        <taxon>Rhabditida</taxon>
        <taxon>Tylenchina</taxon>
        <taxon>Panagrolaimomorpha</taxon>
        <taxon>Panagrolaimoidea</taxon>
        <taxon>Panagrolaimidae</taxon>
        <taxon>Panagrolaimus</taxon>
    </lineage>
</organism>
<evidence type="ECO:0000259" key="2">
    <source>
        <dbReference type="PROSITE" id="PS00028"/>
    </source>
</evidence>
<protein>
    <submittedName>
        <fullName evidence="4">C2H2-type domain-containing protein</fullName>
    </submittedName>
</protein>
<name>A0A914PJF7_9BILA</name>
<feature type="compositionally biased region" description="Polar residues" evidence="1">
    <location>
        <begin position="192"/>
        <end position="211"/>
    </location>
</feature>
<feature type="region of interest" description="Disordered" evidence="1">
    <location>
        <begin position="1"/>
        <end position="23"/>
    </location>
</feature>
<feature type="region of interest" description="Disordered" evidence="1">
    <location>
        <begin position="180"/>
        <end position="245"/>
    </location>
</feature>
<feature type="region of interest" description="Disordered" evidence="1">
    <location>
        <begin position="1736"/>
        <end position="1785"/>
    </location>
</feature>
<sequence length="1785" mass="203472">MHRKWKPSASKDQQHQDPGDEQNYQLNLITDAPSSSYLNTELFNSDVGVGNHHVLHAEDPDLNNQAQFYGSPPSTSADPRYQVVEPKKPANFYAGLKTRPTTTVSYHVQAFAESRKQKGEHDVRNKIRKLINQLDLFTIEHNMDGFEFPRSESNEMAPSEIFNFKASRRLNIPNPRQAIQAPHHAHDAPATLHTSTPSQQQSTNLSPPLSRTTTPGAAPPIAASTTAQPSSSTQQQPTSSTLHLHMPPAQQQNNQVIDPADDPQNDDLALLRFLAPERLQESVDLFLERVQREENGKNPINSLSDMHEDDLQTLYQFILPSITSPTFAVYLPDAIGVDELNDNMLANFVDGITTDIFFPNCFDHHFRMYRYHIASNELFFVDPFGNTPVLDLPHLPAIRNYLSHKFHVTEPVVRSHDPFVPAFVQQRVDSINCGYFLLALIEYYSKGFDPRLNAYGFDINQYKRRCIQLFDYVINNRGATLDALKQIPPLIVAQPPALAPQNLDATTPSPSPTSNVHTQTTTQIAFSQPTQQPPLSPLPLQRPADNDDDATVDKNADLDVLMDDQNAHVVRDENVVEIKCYFEEERLNSLEVKPRTAETTVLQGCSGNLISICDLTKKDNRGVTEAEKILARGAAEFNIKIDNKEVKRVIENRFICAAHRDDVSSTWDSHNHKHIMRRRDYSVVCSFPNGYGVLHANVNKRPSRLKYSVTMEEAFIFLQETGQHIFYGLPVCDDHKQYLQCLVDKHKKAILGENNITERDRVSLQNDAFDDSLDSVSQPTDGHEIRSAKLRAAKLVREYFNNIDVASENNIEGSSNSAPDEEEIDRLIQLLGKHSGIHLVTERKDFQLMKADTQQRKIKMLKDIMEVIAKRISPSNPKMLLQMAFGDNRKSIHKSKEETQIETSLAYIREQYYVAQNTQERITVLSQVAAFIPFADLLRHIPCLTLYRYKMAKYLARQRTETFSIAKKKQIRERYNKSHLNEFINFITSDAVMVALPYGMRTVYYSDGTEAQISNTIRRHTYSMIIAMFEEYLKQNELYDVVKLSHSVMRKILDVCSAHRQTSMHCVDYFEANGKKGFEKLLQCLQTLYLRALIDEDTYKQMKIELEDSRLYLSTDYRIHVKDCSRVAEHCLNYSLSDEKHSEFCGVPCDELLQDPHSHDMKCDRCALFPEVMEDLLNTLDNVLEDAVGIDEEILNEVKDECKISEKKIFDWKKHICRAVKSEKTRQKLLDNLKNNEAMVTLDYAMKFLPQKHNETQRDFYAKSGLSWHVSAIEARMEGKPVRHAVLHLLGKEDQNSNIVAAIIRDVQVRCKELGIKKVIYRMDNAGYYRNATLIQSCMSISRDTGAEIAGISFSEVQAGKSLSDRIGGEGKARIKEAKDAGNDVETADDMYMGLTYGPKPIPALTVAVAEVINKFSENDFKIPGISQISDVIFNYETNSCVLRRHQGIGQGKVVKIPNTLSKPKLQIIKQTPYKPDTENFVFWREPGSLLKTNSKKTKAQHKNSSAPTAQTEDSDDESSNQIIEEPENYSFNPFKLYPCPTENCIKKFSKFGNFQNHCANGKHTFVPQRMTLYDTAINLFAEKLEHLEEERIQILGRQSIENFGSNDGKMMAKGWALNETAASKRFPAKTHVFIEEQMAKYKQQGRKVDAKVVENLMETATNPVTGRKLFAPSERLDSNQIASLVKRKIEKDLKIARNQTNNPNDESIREEINDELENETDIGIEFQDDPMFPDDIDVLFDQNFDDITEEEEQEQAKQPRAKKRTSRSDSSNSQNRGRKRKQQN</sequence>
<keyword evidence="3" id="KW-1185">Reference proteome</keyword>
<dbReference type="Proteomes" id="UP000887578">
    <property type="component" value="Unplaced"/>
</dbReference>
<feature type="compositionally biased region" description="Polar residues" evidence="1">
    <location>
        <begin position="503"/>
        <end position="520"/>
    </location>
</feature>
<feature type="compositionally biased region" description="Acidic residues" evidence="1">
    <location>
        <begin position="1736"/>
        <end position="1754"/>
    </location>
</feature>
<feature type="region of interest" description="Disordered" evidence="1">
    <location>
        <begin position="501"/>
        <end position="520"/>
    </location>
</feature>
<feature type="region of interest" description="Disordered" evidence="1">
    <location>
        <begin position="1493"/>
        <end position="1521"/>
    </location>
</feature>
<feature type="compositionally biased region" description="Polar residues" evidence="1">
    <location>
        <begin position="1503"/>
        <end position="1512"/>
    </location>
</feature>
<feature type="compositionally biased region" description="Low complexity" evidence="1">
    <location>
        <begin position="212"/>
        <end position="241"/>
    </location>
</feature>
<dbReference type="SUPFAM" id="SSF54001">
    <property type="entry name" value="Cysteine proteinases"/>
    <property type="match status" value="1"/>
</dbReference>
<proteinExistence type="predicted"/>
<dbReference type="PANTHER" id="PTHR33845:SF1">
    <property type="entry name" value="C2H2-TYPE DOMAIN-CONTAINING PROTEIN"/>
    <property type="match status" value="1"/>
</dbReference>
<dbReference type="InterPro" id="IPR013087">
    <property type="entry name" value="Znf_C2H2_type"/>
</dbReference>
<dbReference type="PROSITE" id="PS00028">
    <property type="entry name" value="ZINC_FINGER_C2H2_1"/>
    <property type="match status" value="1"/>
</dbReference>
<evidence type="ECO:0000313" key="3">
    <source>
        <dbReference type="Proteomes" id="UP000887578"/>
    </source>
</evidence>
<evidence type="ECO:0000313" key="4">
    <source>
        <dbReference type="WBParaSite" id="PDA_v2.g18053.t1"/>
    </source>
</evidence>
<feature type="domain" description="C2H2-type" evidence="2">
    <location>
        <begin position="1540"/>
        <end position="1564"/>
    </location>
</feature>
<accession>A0A914PJF7</accession>
<feature type="region of interest" description="Disordered" evidence="1">
    <location>
        <begin position="526"/>
        <end position="552"/>
    </location>
</feature>
<dbReference type="WBParaSite" id="PDA_v2.g18053.t1">
    <property type="protein sequence ID" value="PDA_v2.g18053.t1"/>
    <property type="gene ID" value="PDA_v2.g18053"/>
</dbReference>